<sequence length="118" mass="13959">MKSSLRQFFETDRLQMETQFMKAYNEGIQAINQKEYLLAQDSFHICMIQFQELLLQSNGLEKGREDIPFSTLSVFPLNLEERWGYIHDQAGRYTSFIQLNELFREQVKKIASAQARNE</sequence>
<dbReference type="KEGG" id="mcui:G8O30_06675"/>
<accession>A0A7S8CAZ7</accession>
<organism evidence="2 3">
    <name type="scientific">Mangrovibacillus cuniculi</name>
    <dbReference type="NCBI Taxonomy" id="2593652"/>
    <lineage>
        <taxon>Bacteria</taxon>
        <taxon>Bacillati</taxon>
        <taxon>Bacillota</taxon>
        <taxon>Bacilli</taxon>
        <taxon>Bacillales</taxon>
        <taxon>Bacillaceae</taxon>
        <taxon>Mangrovibacillus</taxon>
    </lineage>
</organism>
<keyword evidence="3" id="KW-1185">Reference proteome</keyword>
<dbReference type="Proteomes" id="UP000593626">
    <property type="component" value="Chromosome"/>
</dbReference>
<evidence type="ECO:0000313" key="2">
    <source>
        <dbReference type="EMBL" id="QPC46666.1"/>
    </source>
</evidence>
<dbReference type="Pfam" id="PF21747">
    <property type="entry name" value="YpoC"/>
    <property type="match status" value="1"/>
</dbReference>
<protein>
    <recommendedName>
        <fullName evidence="1">YpoC-like domain-containing protein</fullName>
    </recommendedName>
</protein>
<dbReference type="EMBL" id="CP049742">
    <property type="protein sequence ID" value="QPC46666.1"/>
    <property type="molecule type" value="Genomic_DNA"/>
</dbReference>
<proteinExistence type="predicted"/>
<dbReference type="InterPro" id="IPR048427">
    <property type="entry name" value="YpoC"/>
</dbReference>
<name>A0A7S8CAZ7_9BACI</name>
<reference evidence="2 3" key="1">
    <citation type="submission" date="2019-07" db="EMBL/GenBank/DDBJ databases">
        <title>Genome sequence of 2 isolates from Red Sea Mangroves.</title>
        <authorList>
            <person name="Sefrji F."/>
            <person name="Michoud G."/>
            <person name="Merlino G."/>
            <person name="Daffonchio D."/>
        </authorList>
    </citation>
    <scope>NUCLEOTIDE SEQUENCE [LARGE SCALE GENOMIC DNA]</scope>
    <source>
        <strain evidence="2 3">R1DC41</strain>
    </source>
</reference>
<dbReference type="AlphaFoldDB" id="A0A7S8CAZ7"/>
<evidence type="ECO:0000313" key="3">
    <source>
        <dbReference type="Proteomes" id="UP000593626"/>
    </source>
</evidence>
<evidence type="ECO:0000259" key="1">
    <source>
        <dbReference type="Pfam" id="PF21747"/>
    </source>
</evidence>
<gene>
    <name evidence="2" type="ORF">G8O30_06675</name>
</gene>
<feature type="domain" description="YpoC-like" evidence="1">
    <location>
        <begin position="25"/>
        <end position="117"/>
    </location>
</feature>
<dbReference type="RefSeq" id="WP_239674197.1">
    <property type="nucleotide sequence ID" value="NZ_CP049742.1"/>
</dbReference>